<dbReference type="GO" id="GO:0031177">
    <property type="term" value="F:phosphopantetheine binding"/>
    <property type="evidence" value="ECO:0007669"/>
    <property type="project" value="TreeGrafter"/>
</dbReference>
<dbReference type="GO" id="GO:0044550">
    <property type="term" value="P:secondary metabolite biosynthetic process"/>
    <property type="evidence" value="ECO:0007669"/>
    <property type="project" value="TreeGrafter"/>
</dbReference>
<dbReference type="Proteomes" id="UP000004471">
    <property type="component" value="Unassembled WGS sequence"/>
</dbReference>
<dbReference type="GO" id="GO:0005737">
    <property type="term" value="C:cytoplasm"/>
    <property type="evidence" value="ECO:0007669"/>
    <property type="project" value="TreeGrafter"/>
</dbReference>
<feature type="non-terminal residue" evidence="2">
    <location>
        <position position="1"/>
    </location>
</feature>
<dbReference type="PANTHER" id="PTHR45527:SF1">
    <property type="entry name" value="FATTY ACID SYNTHASE"/>
    <property type="match status" value="1"/>
</dbReference>
<dbReference type="Gene3D" id="3.40.50.980">
    <property type="match status" value="1"/>
</dbReference>
<gene>
    <name evidence="2" type="ORF">PSYJA_39520</name>
</gene>
<protein>
    <submittedName>
        <fullName evidence="2">Amino acid adenylation</fullName>
    </submittedName>
</protein>
<feature type="domain" description="AMP-dependent synthetase/ligase" evidence="1">
    <location>
        <begin position="1"/>
        <end position="67"/>
    </location>
</feature>
<evidence type="ECO:0000313" key="2">
    <source>
        <dbReference type="EMBL" id="EGH34732.1"/>
    </source>
</evidence>
<organism evidence="2 3">
    <name type="scientific">Pseudomonas syringae pv. japonica str. M301072</name>
    <dbReference type="NCBI Taxonomy" id="629262"/>
    <lineage>
        <taxon>Bacteria</taxon>
        <taxon>Pseudomonadati</taxon>
        <taxon>Pseudomonadota</taxon>
        <taxon>Gammaproteobacteria</taxon>
        <taxon>Pseudomonadales</taxon>
        <taxon>Pseudomonadaceae</taxon>
        <taxon>Pseudomonas</taxon>
        <taxon>Pseudomonas syringae</taxon>
    </lineage>
</organism>
<dbReference type="PANTHER" id="PTHR45527">
    <property type="entry name" value="NONRIBOSOMAL PEPTIDE SYNTHETASE"/>
    <property type="match status" value="1"/>
</dbReference>
<dbReference type="EMBL" id="AEAH01002831">
    <property type="protein sequence ID" value="EGH34732.1"/>
    <property type="molecule type" value="Genomic_DNA"/>
</dbReference>
<dbReference type="GO" id="GO:0043041">
    <property type="term" value="P:amino acid activation for nonribosomal peptide biosynthetic process"/>
    <property type="evidence" value="ECO:0007669"/>
    <property type="project" value="TreeGrafter"/>
</dbReference>
<sequence length="78" mass="8147">VAHRLLSLGVRPDDRVAICVERGPAMIIGLLGILKAGAGYVPLDPAYPLERLAYTLGDSAPVALLSQQSVQPALPVSD</sequence>
<feature type="non-terminal residue" evidence="2">
    <location>
        <position position="78"/>
    </location>
</feature>
<reference evidence="2 3" key="1">
    <citation type="journal article" date="2011" name="PLoS Pathog.">
        <title>Dynamic evolution of pathogenicity revealed by sequencing and comparative genomics of 19 Pseudomonas syringae isolates.</title>
        <authorList>
            <person name="Baltrus D.A."/>
            <person name="Nishimura M.T."/>
            <person name="Romanchuk A."/>
            <person name="Chang J.H."/>
            <person name="Mukhtar M.S."/>
            <person name="Cherkis K."/>
            <person name="Roach J."/>
            <person name="Grant S.R."/>
            <person name="Jones C.D."/>
            <person name="Dangl J.L."/>
        </authorList>
    </citation>
    <scope>NUCLEOTIDE SEQUENCE [LARGE SCALE GENOMIC DNA]</scope>
    <source>
        <strain evidence="3">M301072PT</strain>
    </source>
</reference>
<dbReference type="InterPro" id="IPR000873">
    <property type="entry name" value="AMP-dep_synth/lig_dom"/>
</dbReference>
<dbReference type="AlphaFoldDB" id="F3FWZ0"/>
<name>F3FWZ0_PSESX</name>
<dbReference type="Pfam" id="PF00501">
    <property type="entry name" value="AMP-binding"/>
    <property type="match status" value="1"/>
</dbReference>
<proteinExistence type="predicted"/>
<dbReference type="SUPFAM" id="SSF56801">
    <property type="entry name" value="Acetyl-CoA synthetase-like"/>
    <property type="match status" value="1"/>
</dbReference>
<accession>F3FWZ0</accession>
<evidence type="ECO:0000313" key="3">
    <source>
        <dbReference type="Proteomes" id="UP000004471"/>
    </source>
</evidence>
<comment type="caution">
    <text evidence="2">The sequence shown here is derived from an EMBL/GenBank/DDBJ whole genome shotgun (WGS) entry which is preliminary data.</text>
</comment>
<evidence type="ECO:0000259" key="1">
    <source>
        <dbReference type="Pfam" id="PF00501"/>
    </source>
</evidence>